<name>A0ABS8HTI7_9FIRM</name>
<keyword evidence="2" id="KW-1185">Reference proteome</keyword>
<protein>
    <submittedName>
        <fullName evidence="1">Uncharacterized protein</fullName>
    </submittedName>
</protein>
<dbReference type="InterPro" id="IPR051698">
    <property type="entry name" value="Transposase_11-like"/>
</dbReference>
<accession>A0ABS8HTI7</accession>
<proteinExistence type="predicted"/>
<gene>
    <name evidence="1" type="ORF">LMF89_14155</name>
</gene>
<evidence type="ECO:0000313" key="2">
    <source>
        <dbReference type="Proteomes" id="UP001165492"/>
    </source>
</evidence>
<sequence length="65" mass="7415">MQRKQAFFGEVKTKDKSNEIISIPELLDLLDLKGAVVTMRAMGCQKDIVKKIVNEKSGLSYWSKR</sequence>
<reference evidence="1" key="1">
    <citation type="submission" date="2021-11" db="EMBL/GenBank/DDBJ databases">
        <title>Description of a new species Pelosinus isolated from the bottom sediments of Lake Baikal.</title>
        <authorList>
            <person name="Zakharyuk A."/>
        </authorList>
    </citation>
    <scope>NUCLEOTIDE SEQUENCE</scope>
    <source>
        <strain evidence="1">Bkl1</strain>
    </source>
</reference>
<dbReference type="RefSeq" id="WP_229535635.1">
    <property type="nucleotide sequence ID" value="NZ_JAJHJB010000019.1"/>
</dbReference>
<dbReference type="PANTHER" id="PTHR30298">
    <property type="entry name" value="H REPEAT-ASSOCIATED PREDICTED TRANSPOSASE"/>
    <property type="match status" value="1"/>
</dbReference>
<dbReference type="PANTHER" id="PTHR30298:SF0">
    <property type="entry name" value="PROTEIN YBFL-RELATED"/>
    <property type="match status" value="1"/>
</dbReference>
<dbReference type="Proteomes" id="UP001165492">
    <property type="component" value="Unassembled WGS sequence"/>
</dbReference>
<evidence type="ECO:0000313" key="1">
    <source>
        <dbReference type="EMBL" id="MCC5466491.1"/>
    </source>
</evidence>
<comment type="caution">
    <text evidence="1">The sequence shown here is derived from an EMBL/GenBank/DDBJ whole genome shotgun (WGS) entry which is preliminary data.</text>
</comment>
<organism evidence="1 2">
    <name type="scientific">Pelosinus baikalensis</name>
    <dbReference type="NCBI Taxonomy" id="2892015"/>
    <lineage>
        <taxon>Bacteria</taxon>
        <taxon>Bacillati</taxon>
        <taxon>Bacillota</taxon>
        <taxon>Negativicutes</taxon>
        <taxon>Selenomonadales</taxon>
        <taxon>Sporomusaceae</taxon>
        <taxon>Pelosinus</taxon>
    </lineage>
</organism>
<dbReference type="EMBL" id="JAJHJB010000019">
    <property type="protein sequence ID" value="MCC5466491.1"/>
    <property type="molecule type" value="Genomic_DNA"/>
</dbReference>